<evidence type="ECO:0000256" key="1">
    <source>
        <dbReference type="ARBA" id="ARBA00009986"/>
    </source>
</evidence>
<dbReference type="PANTHER" id="PTHR43860:SF2">
    <property type="entry name" value="BETAINE ALDEHYDE DEHYDROGENASE-RELATED"/>
    <property type="match status" value="1"/>
</dbReference>
<dbReference type="Proteomes" id="UP001370490">
    <property type="component" value="Unassembled WGS sequence"/>
</dbReference>
<proteinExistence type="inferred from homology"/>
<evidence type="ECO:0000256" key="2">
    <source>
        <dbReference type="ARBA" id="ARBA00023027"/>
    </source>
</evidence>
<keyword evidence="2" id="KW-0520">NAD</keyword>
<comment type="caution">
    <text evidence="4">The sequence shown here is derived from an EMBL/GenBank/DDBJ whole genome shotgun (WGS) entry which is preliminary data.</text>
</comment>
<dbReference type="InterPro" id="IPR015590">
    <property type="entry name" value="Aldehyde_DH_dom"/>
</dbReference>
<dbReference type="InterPro" id="IPR016163">
    <property type="entry name" value="Ald_DH_C"/>
</dbReference>
<dbReference type="Gene3D" id="3.40.309.10">
    <property type="entry name" value="Aldehyde Dehydrogenase, Chain A, domain 2"/>
    <property type="match status" value="1"/>
</dbReference>
<accession>A0AAN8Z5E5</accession>
<dbReference type="PANTHER" id="PTHR43860">
    <property type="entry name" value="BETAINE ALDEHYDE DEHYDROGENASE"/>
    <property type="match status" value="1"/>
</dbReference>
<reference evidence="4 5" key="1">
    <citation type="submission" date="2023-12" db="EMBL/GenBank/DDBJ databases">
        <title>A high-quality genome assembly for Dillenia turbinata (Dilleniales).</title>
        <authorList>
            <person name="Chanderbali A."/>
        </authorList>
    </citation>
    <scope>NUCLEOTIDE SEQUENCE [LARGE SCALE GENOMIC DNA]</scope>
    <source>
        <strain evidence="4">LSX21</strain>
        <tissue evidence="4">Leaf</tissue>
    </source>
</reference>
<organism evidence="4 5">
    <name type="scientific">Dillenia turbinata</name>
    <dbReference type="NCBI Taxonomy" id="194707"/>
    <lineage>
        <taxon>Eukaryota</taxon>
        <taxon>Viridiplantae</taxon>
        <taxon>Streptophyta</taxon>
        <taxon>Embryophyta</taxon>
        <taxon>Tracheophyta</taxon>
        <taxon>Spermatophyta</taxon>
        <taxon>Magnoliopsida</taxon>
        <taxon>eudicotyledons</taxon>
        <taxon>Gunneridae</taxon>
        <taxon>Pentapetalae</taxon>
        <taxon>Dilleniales</taxon>
        <taxon>Dilleniaceae</taxon>
        <taxon>Dillenia</taxon>
    </lineage>
</organism>
<dbReference type="GO" id="GO:0019145">
    <property type="term" value="F:aminobutyraldehyde dehydrogenase (NAD+) activity"/>
    <property type="evidence" value="ECO:0007669"/>
    <property type="project" value="UniProtKB-ARBA"/>
</dbReference>
<dbReference type="EMBL" id="JBAMMX010000016">
    <property type="protein sequence ID" value="KAK6925486.1"/>
    <property type="molecule type" value="Genomic_DNA"/>
</dbReference>
<dbReference type="SUPFAM" id="SSF53720">
    <property type="entry name" value="ALDH-like"/>
    <property type="match status" value="1"/>
</dbReference>
<dbReference type="GO" id="GO:0110095">
    <property type="term" value="P:cellular detoxification of aldehyde"/>
    <property type="evidence" value="ECO:0007669"/>
    <property type="project" value="UniProtKB-ARBA"/>
</dbReference>
<dbReference type="InterPro" id="IPR016161">
    <property type="entry name" value="Ald_DH/histidinol_DH"/>
</dbReference>
<name>A0AAN8Z5E5_9MAGN</name>
<dbReference type="AlphaFoldDB" id="A0AAN8Z5E5"/>
<evidence type="ECO:0000259" key="3">
    <source>
        <dbReference type="Pfam" id="PF00171"/>
    </source>
</evidence>
<keyword evidence="5" id="KW-1185">Reference proteome</keyword>
<protein>
    <submittedName>
        <fullName evidence="4">Aldehyde dehydrogenase domain</fullName>
    </submittedName>
</protein>
<sequence length="156" mass="18074">MLASFLNEASLGNYFSGVPHYTRHYIQLGDLGLYESSSLPNMTSTIAFHRLDDMRHYELNFFNNELQHLKKGFYVEPTIITDMTTSMQIWRKEIFGPVLCVKTFRLRMRLTNWQMILSEYGLGAVVVSRDLDRCDMITKVGIVWINCSQPCFCQAA</sequence>
<feature type="domain" description="Aldehyde dehydrogenase" evidence="3">
    <location>
        <begin position="67"/>
        <end position="149"/>
    </location>
</feature>
<gene>
    <name evidence="4" type="ORF">RJ641_009812</name>
</gene>
<comment type="similarity">
    <text evidence="1">Belongs to the aldehyde dehydrogenase family.</text>
</comment>
<evidence type="ECO:0000313" key="5">
    <source>
        <dbReference type="Proteomes" id="UP001370490"/>
    </source>
</evidence>
<dbReference type="Pfam" id="PF00171">
    <property type="entry name" value="Aldedh"/>
    <property type="match status" value="1"/>
</dbReference>
<evidence type="ECO:0000313" key="4">
    <source>
        <dbReference type="EMBL" id="KAK6925486.1"/>
    </source>
</evidence>